<name>A0A2S4M668_9BURK</name>
<reference evidence="1 2" key="1">
    <citation type="submission" date="2018-01" db="EMBL/GenBank/DDBJ databases">
        <title>Genomic Encyclopedia of Type Strains, Phase III (KMG-III): the genomes of soil and plant-associated and newly described type strains.</title>
        <authorList>
            <person name="Whitman W."/>
        </authorList>
    </citation>
    <scope>NUCLEOTIDE SEQUENCE [LARGE SCALE GENOMIC DNA]</scope>
    <source>
        <strain evidence="1 2">JCM 18070</strain>
    </source>
</reference>
<keyword evidence="2" id="KW-1185">Reference proteome</keyword>
<proteinExistence type="predicted"/>
<organism evidence="1 2">
    <name type="scientific">Paraburkholderia eburnea</name>
    <dbReference type="NCBI Taxonomy" id="1189126"/>
    <lineage>
        <taxon>Bacteria</taxon>
        <taxon>Pseudomonadati</taxon>
        <taxon>Pseudomonadota</taxon>
        <taxon>Betaproteobacteria</taxon>
        <taxon>Burkholderiales</taxon>
        <taxon>Burkholderiaceae</taxon>
        <taxon>Paraburkholderia</taxon>
    </lineage>
</organism>
<dbReference type="AlphaFoldDB" id="A0A2S4M668"/>
<gene>
    <name evidence="1" type="ORF">B0G62_109121</name>
</gene>
<evidence type="ECO:0000313" key="2">
    <source>
        <dbReference type="Proteomes" id="UP000237381"/>
    </source>
</evidence>
<dbReference type="Proteomes" id="UP000237381">
    <property type="component" value="Unassembled WGS sequence"/>
</dbReference>
<protein>
    <submittedName>
        <fullName evidence="1">Uncharacterized protein</fullName>
    </submittedName>
</protein>
<comment type="caution">
    <text evidence="1">The sequence shown here is derived from an EMBL/GenBank/DDBJ whole genome shotgun (WGS) entry which is preliminary data.</text>
</comment>
<sequence length="89" mass="9752">MASQSGLYRAESCVTGMNGNVVYYVGRLYDAHRGVLLARTDFDSMDGGLPEFMPDESAVIFRRGEGNGSGTGFIDIPPNWLERLHAKIP</sequence>
<accession>A0A2S4M668</accession>
<evidence type="ECO:0000313" key="1">
    <source>
        <dbReference type="EMBL" id="POR50213.1"/>
    </source>
</evidence>
<dbReference type="EMBL" id="PQGA01000009">
    <property type="protein sequence ID" value="POR50213.1"/>
    <property type="molecule type" value="Genomic_DNA"/>
</dbReference>